<proteinExistence type="predicted"/>
<name>A0ABQ4M6E5_9BACL</name>
<dbReference type="InterPro" id="IPR021637">
    <property type="entry name" value="DUF3243"/>
</dbReference>
<protein>
    <recommendedName>
        <fullName evidence="3">DUF3243 domain-containing protein</fullName>
    </recommendedName>
</protein>
<sequence>MSEHNHVVNKEGQTALGRVDAALDRMDDKAKDEILESFDTFKKYLGLRVELAENIGLSEETMAKAAERIGNYLAAKEEPRNREEKLLQELWKAGNSEQQHALAHMLVGLAQNARENK</sequence>
<dbReference type="Gene3D" id="1.10.760.20">
    <property type="entry name" value="Protein of unknown function DUF3243"/>
    <property type="match status" value="1"/>
</dbReference>
<comment type="caution">
    <text evidence="1">The sequence shown here is derived from an EMBL/GenBank/DDBJ whole genome shotgun (WGS) entry which is preliminary data.</text>
</comment>
<dbReference type="InterPro" id="IPR038292">
    <property type="entry name" value="YmfJ/YflH_sf"/>
</dbReference>
<gene>
    <name evidence="1" type="primary">yflH</name>
    <name evidence="1" type="ORF">J42TS3_05320</name>
</gene>
<keyword evidence="2" id="KW-1185">Reference proteome</keyword>
<evidence type="ECO:0008006" key="3">
    <source>
        <dbReference type="Google" id="ProtNLM"/>
    </source>
</evidence>
<reference evidence="1 2" key="1">
    <citation type="submission" date="2021-03" db="EMBL/GenBank/DDBJ databases">
        <title>Antimicrobial resistance genes in bacteria isolated from Japanese honey, and their potential for conferring macrolide and lincosamide resistance in the American foulbrood pathogen Paenibacillus larvae.</title>
        <authorList>
            <person name="Okamoto M."/>
            <person name="Kumagai M."/>
            <person name="Kanamori H."/>
            <person name="Takamatsu D."/>
        </authorList>
    </citation>
    <scope>NUCLEOTIDE SEQUENCE [LARGE SCALE GENOMIC DNA]</scope>
    <source>
        <strain evidence="1 2">J42TS3</strain>
    </source>
</reference>
<evidence type="ECO:0000313" key="1">
    <source>
        <dbReference type="EMBL" id="GIP51497.1"/>
    </source>
</evidence>
<dbReference type="EMBL" id="BOSL01000001">
    <property type="protein sequence ID" value="GIP51497.1"/>
    <property type="molecule type" value="Genomic_DNA"/>
</dbReference>
<evidence type="ECO:0000313" key="2">
    <source>
        <dbReference type="Proteomes" id="UP000679992"/>
    </source>
</evidence>
<dbReference type="RefSeq" id="WP_213653656.1">
    <property type="nucleotide sequence ID" value="NZ_BOSL01000001.1"/>
</dbReference>
<dbReference type="Proteomes" id="UP000679992">
    <property type="component" value="Unassembled WGS sequence"/>
</dbReference>
<dbReference type="Pfam" id="PF11588">
    <property type="entry name" value="DUF3243"/>
    <property type="match status" value="1"/>
</dbReference>
<organism evidence="1 2">
    <name type="scientific">Paenibacillus vini</name>
    <dbReference type="NCBI Taxonomy" id="1476024"/>
    <lineage>
        <taxon>Bacteria</taxon>
        <taxon>Bacillati</taxon>
        <taxon>Bacillota</taxon>
        <taxon>Bacilli</taxon>
        <taxon>Bacillales</taxon>
        <taxon>Paenibacillaceae</taxon>
        <taxon>Paenibacillus</taxon>
    </lineage>
</organism>
<accession>A0ABQ4M6E5</accession>